<dbReference type="Proteomes" id="UP000280834">
    <property type="component" value="Unassembled WGS sequence"/>
</dbReference>
<accession>A0A0R3QY70</accession>
<dbReference type="AlphaFoldDB" id="A0A0R3QY70"/>
<keyword evidence="2" id="KW-1185">Reference proteome</keyword>
<gene>
    <name evidence="1" type="ORF">BTMF_LOCUS10706</name>
</gene>
<evidence type="ECO:0000313" key="2">
    <source>
        <dbReference type="Proteomes" id="UP000280834"/>
    </source>
</evidence>
<proteinExistence type="predicted"/>
<evidence type="ECO:0000313" key="1">
    <source>
        <dbReference type="EMBL" id="VDO36530.1"/>
    </source>
</evidence>
<reference evidence="3" key="1">
    <citation type="submission" date="2017-02" db="UniProtKB">
        <authorList>
            <consortium name="WormBaseParasite"/>
        </authorList>
    </citation>
    <scope>IDENTIFICATION</scope>
</reference>
<evidence type="ECO:0000313" key="3">
    <source>
        <dbReference type="WBParaSite" id="BTMF_0001269401-mRNA-1"/>
    </source>
</evidence>
<dbReference type="WBParaSite" id="BTMF_0001269401-mRNA-1">
    <property type="protein sequence ID" value="BTMF_0001269401-mRNA-1"/>
    <property type="gene ID" value="BTMF_0001269401"/>
</dbReference>
<reference evidence="1 2" key="2">
    <citation type="submission" date="2018-11" db="EMBL/GenBank/DDBJ databases">
        <authorList>
            <consortium name="Pathogen Informatics"/>
        </authorList>
    </citation>
    <scope>NUCLEOTIDE SEQUENCE [LARGE SCALE GENOMIC DNA]</scope>
</reference>
<dbReference type="EMBL" id="UZAG01017767">
    <property type="protein sequence ID" value="VDO36530.1"/>
    <property type="molecule type" value="Genomic_DNA"/>
</dbReference>
<dbReference type="STRING" id="42155.A0A0R3QY70"/>
<name>A0A0R3QY70_9BILA</name>
<protein>
    <submittedName>
        <fullName evidence="1 3">Uncharacterized protein</fullName>
    </submittedName>
</protein>
<sequence length="123" mass="14568">MILLRRSYRDARNNAVINFFFRKFVDGNVQQVMEVSDKLNKVEKQDISSEDFMADMTTKENLISKEINNFDRTLSLQNSFATQRKKKVKASRFRPIVYSEGELDKSNFMQPPSRFFLSYFCQI</sequence>
<organism evidence="3">
    <name type="scientific">Brugia timori</name>
    <dbReference type="NCBI Taxonomy" id="42155"/>
    <lineage>
        <taxon>Eukaryota</taxon>
        <taxon>Metazoa</taxon>
        <taxon>Ecdysozoa</taxon>
        <taxon>Nematoda</taxon>
        <taxon>Chromadorea</taxon>
        <taxon>Rhabditida</taxon>
        <taxon>Spirurina</taxon>
        <taxon>Spiruromorpha</taxon>
        <taxon>Filarioidea</taxon>
        <taxon>Onchocercidae</taxon>
        <taxon>Brugia</taxon>
    </lineage>
</organism>